<dbReference type="InterPro" id="IPR006764">
    <property type="entry name" value="SAM_dep_MeTrfase_SAV2177_type"/>
</dbReference>
<organism evidence="1 2">
    <name type="scientific">Kineosporia succinea</name>
    <dbReference type="NCBI Taxonomy" id="84632"/>
    <lineage>
        <taxon>Bacteria</taxon>
        <taxon>Bacillati</taxon>
        <taxon>Actinomycetota</taxon>
        <taxon>Actinomycetes</taxon>
        <taxon>Kineosporiales</taxon>
        <taxon>Kineosporiaceae</taxon>
        <taxon>Kineosporia</taxon>
    </lineage>
</organism>
<evidence type="ECO:0000313" key="2">
    <source>
        <dbReference type="Proteomes" id="UP001235712"/>
    </source>
</evidence>
<sequence length="270" mass="29105">MTTPDWAPPGLDLDVPSPARVYDYFLGGAHNFAVDREFAEKVRAVIPTIATAAQTNRAFVQRAVTFMAGQGVGQFLDLGSGIPTMSNVHEIVRPLVPHARVLYVDHDPVAVAHSRLILKDDPATGVLRADLRHPQDILGSPELADLLDLSRPVGLLLASVLPFVPDRDQPHEAVAQLRDAAAPGSFVAITHVIDEPGRAGGPDTTREAAGLYRGASDSMAVRTREQVEAFFGDWDLVEPGLVWTAQWRPSWPDEAEHAEGALAVAGVARR</sequence>
<reference evidence="1 2" key="1">
    <citation type="submission" date="2023-07" db="EMBL/GenBank/DDBJ databases">
        <title>Sequencing the genomes of 1000 actinobacteria strains.</title>
        <authorList>
            <person name="Klenk H.-P."/>
        </authorList>
    </citation>
    <scope>NUCLEOTIDE SEQUENCE [LARGE SCALE GENOMIC DNA]</scope>
    <source>
        <strain evidence="1 2">DSM 44388</strain>
    </source>
</reference>
<dbReference type="PIRSF" id="PIRSF017393">
    <property type="entry name" value="MTase_SAV2177"/>
    <property type="match status" value="1"/>
</dbReference>
<name>A0ABT9PDP6_9ACTN</name>
<gene>
    <name evidence="1" type="ORF">J2S57_006578</name>
</gene>
<dbReference type="InterPro" id="IPR029063">
    <property type="entry name" value="SAM-dependent_MTases_sf"/>
</dbReference>
<dbReference type="RefSeq" id="WP_307250018.1">
    <property type="nucleotide sequence ID" value="NZ_JAUSQZ010000001.1"/>
</dbReference>
<keyword evidence="2" id="KW-1185">Reference proteome</keyword>
<dbReference type="EMBL" id="JAUSQZ010000001">
    <property type="protein sequence ID" value="MDP9830829.1"/>
    <property type="molecule type" value="Genomic_DNA"/>
</dbReference>
<dbReference type="Gene3D" id="3.40.50.150">
    <property type="entry name" value="Vaccinia Virus protein VP39"/>
    <property type="match status" value="1"/>
</dbReference>
<protein>
    <recommendedName>
        <fullName evidence="3">S-adenosyl methyltransferase</fullName>
    </recommendedName>
</protein>
<accession>A0ABT9PDP6</accession>
<evidence type="ECO:0008006" key="3">
    <source>
        <dbReference type="Google" id="ProtNLM"/>
    </source>
</evidence>
<proteinExistence type="predicted"/>
<evidence type="ECO:0000313" key="1">
    <source>
        <dbReference type="EMBL" id="MDP9830829.1"/>
    </source>
</evidence>
<dbReference type="Proteomes" id="UP001235712">
    <property type="component" value="Unassembled WGS sequence"/>
</dbReference>
<dbReference type="Pfam" id="PF04672">
    <property type="entry name" value="Methyltransf_19"/>
    <property type="match status" value="1"/>
</dbReference>
<comment type="caution">
    <text evidence="1">The sequence shown here is derived from an EMBL/GenBank/DDBJ whole genome shotgun (WGS) entry which is preliminary data.</text>
</comment>
<dbReference type="SUPFAM" id="SSF53335">
    <property type="entry name" value="S-adenosyl-L-methionine-dependent methyltransferases"/>
    <property type="match status" value="1"/>
</dbReference>